<evidence type="ECO:0000256" key="1">
    <source>
        <dbReference type="PROSITE-ProRule" id="PRU00221"/>
    </source>
</evidence>
<accession>A0A6G1G471</accession>
<dbReference type="InterPro" id="IPR015943">
    <property type="entry name" value="WD40/YVTN_repeat-like_dom_sf"/>
</dbReference>
<feature type="region of interest" description="Disordered" evidence="2">
    <location>
        <begin position="609"/>
        <end position="645"/>
    </location>
</feature>
<evidence type="ECO:0000313" key="4">
    <source>
        <dbReference type="Proteomes" id="UP000504638"/>
    </source>
</evidence>
<dbReference type="SMART" id="SM00320">
    <property type="entry name" value="WD40"/>
    <property type="match status" value="6"/>
</dbReference>
<gene>
    <name evidence="3 5" type="ORF">P152DRAFT_396949</name>
</gene>
<feature type="region of interest" description="Disordered" evidence="2">
    <location>
        <begin position="1013"/>
        <end position="1062"/>
    </location>
</feature>
<feature type="compositionally biased region" description="Low complexity" evidence="2">
    <location>
        <begin position="723"/>
        <end position="736"/>
    </location>
</feature>
<reference evidence="5" key="3">
    <citation type="submission" date="2025-04" db="UniProtKB">
        <authorList>
            <consortium name="RefSeq"/>
        </authorList>
    </citation>
    <scope>IDENTIFICATION</scope>
    <source>
        <strain evidence="5">CBS 781.70</strain>
    </source>
</reference>
<sequence length="1409" mass="156548">MENISEKPSREHTSAFDSKTFELDVQIKVHETVGSASISPSGRDVVLASREGLHIIDLDNLYSTPRHLVHRSPWEVADVQWSPFSSRDYWIVSTSNQKALVWNLDMLTRQAPIEHTLHAHSRAITDINFSALHPDLLATCAVDSYVHCWDLRRPAKPVLTFAEWNAGATQVKWNRQDAHIIASSHDKYLHIWDDRKGTIPLRTIEAHATKIYGIDWNRTRASDIVTCSLDHTIKFWDYENDASEPERVIHTPYPVWRARHTPFGYGLLAMPQRGNFDLHLFDRRLGDGESRESVGSPTTSFKGHNDQAKEFLWRSRGTVEDGIDNRDFQLISWGMDRQLLLHRITDEHLKPVGHQKGENLERGLKFTRQGAEYRTFRDEPTHAHATNLQDEENKPKGLGALLAAAGMSRAPLPVHRSEGVHMTPSVGMQARRTPNRTINPIAWMAGVRVGRAGPLPVMVRGFTPRSSRINQNDHQIVWDTPESLSDEITYVGKKYKKVTFELANIGKRSATVTLNGPWAADEKPAFLRVNLSFPDNYPADACPQYDFEKTVSAISEDTMERLKRELRSITEHYQTKKRGSLEAIITYLLGERGLEDSISFSNADDVAGLAADESSSSDEEEGVGPAFHHPDGQDLELSGAEIGPSTANVPVPKTCGALWTPDGRLVCFFPPKPEPKPLFSLSTLRAANHLQRGNRVFEGFGRLNTESPDLRENSSVVDDETSDSGGSSESSSTTSSDSERDIGRLPSRFMRSAAWKGAMLRFHKTSQQSSAEQGSKGGAGKSKAIISIHDLHSLLPAKKALAGEYLMFGNGPLVCDHNSRVAAVYGDDDTAAVWNLAKLMLYNEIPLEIMDQQQRKEPIVVLARRSWVRVKKKDSGIDLQLDKPATVENPALRGRVKWGNHPIASVWLIPQLFEHYEKLADIQMLAMLSCIFFEPAAKEGVHTTLIRQHKKEFPMSMKSAAFGLDYFATQEVAWSLFQPNVLVSSGLRSSFAKPWDNGDAKLGVYGSAESSNGPWGTDNFHSEPPTPFSTGDTPPVLSRSNTFRSSAAGSFSTSPEHHLATQTRRVNSNISNAFQSLRTLAMNVSSSPPTQGRHRNDGDLSTSAPTSGITWGENKVYDSPRAHAPRSTRVSTSGKRDPYGFLLDDGFVDSYSVEGAVLGPERNSSSLGSDERFSTSTAPTNITESITIPRGGSSSIRVTMKNQNRFDNEAHGSVPLLDPGSDERYKAYRMMYAHLLGSWELWVERAELLQFNGLTSYWEGGKSAWAIDPDGVHERSEKGPKVGSDICHFHHSGRSDFAQGSFDARSHHPSGASTPHVDKEKPEFQKFAIVERAGETVFEHASPPRPLALLVVQCEICVQSIVGLFYQCAACGRGMHWTCLELFDGRYNCFCGREVPHFSTWRTTGGEAA</sequence>
<dbReference type="InterPro" id="IPR049567">
    <property type="entry name" value="WDR59-like"/>
</dbReference>
<dbReference type="GeneID" id="54416956"/>
<dbReference type="RefSeq" id="XP_033534337.1">
    <property type="nucleotide sequence ID" value="XM_033676386.1"/>
</dbReference>
<feature type="compositionally biased region" description="Polar residues" evidence="2">
    <location>
        <begin position="1028"/>
        <end position="1062"/>
    </location>
</feature>
<evidence type="ECO:0000256" key="2">
    <source>
        <dbReference type="SAM" id="MobiDB-lite"/>
    </source>
</evidence>
<dbReference type="PROSITE" id="PS50082">
    <property type="entry name" value="WD_REPEATS_2"/>
    <property type="match status" value="2"/>
</dbReference>
<dbReference type="GO" id="GO:1904263">
    <property type="term" value="P:positive regulation of TORC1 signaling"/>
    <property type="evidence" value="ECO:0007669"/>
    <property type="project" value="TreeGrafter"/>
</dbReference>
<dbReference type="OrthoDB" id="311712at2759"/>
<dbReference type="EMBL" id="ML975157">
    <property type="protein sequence ID" value="KAF1812706.1"/>
    <property type="molecule type" value="Genomic_DNA"/>
</dbReference>
<reference evidence="3 5" key="1">
    <citation type="submission" date="2020-01" db="EMBL/GenBank/DDBJ databases">
        <authorList>
            <consortium name="DOE Joint Genome Institute"/>
            <person name="Haridas S."/>
            <person name="Albert R."/>
            <person name="Binder M."/>
            <person name="Bloem J."/>
            <person name="Labutti K."/>
            <person name="Salamov A."/>
            <person name="Andreopoulos B."/>
            <person name="Baker S.E."/>
            <person name="Barry K."/>
            <person name="Bills G."/>
            <person name="Bluhm B.H."/>
            <person name="Cannon C."/>
            <person name="Castanera R."/>
            <person name="Culley D.E."/>
            <person name="Daum C."/>
            <person name="Ezra D."/>
            <person name="Gonzalez J.B."/>
            <person name="Henrissat B."/>
            <person name="Kuo A."/>
            <person name="Liang C."/>
            <person name="Lipzen A."/>
            <person name="Lutzoni F."/>
            <person name="Magnuson J."/>
            <person name="Mondo S."/>
            <person name="Nolan M."/>
            <person name="Ohm R."/>
            <person name="Pangilinan J."/>
            <person name="Park H.-J."/>
            <person name="Ramirez L."/>
            <person name="Alfaro M."/>
            <person name="Sun H."/>
            <person name="Tritt A."/>
            <person name="Yoshinaga Y."/>
            <person name="Zwiers L.-H."/>
            <person name="Turgeon B.G."/>
            <person name="Goodwin S.B."/>
            <person name="Spatafora J.W."/>
            <person name="Crous P.W."/>
            <person name="Grigoriev I.V."/>
        </authorList>
    </citation>
    <scope>NUCLEOTIDE SEQUENCE</scope>
    <source>
        <strain evidence="3 5">CBS 781.70</strain>
    </source>
</reference>
<dbReference type="GO" id="GO:0035591">
    <property type="term" value="F:signaling adaptor activity"/>
    <property type="evidence" value="ECO:0007669"/>
    <property type="project" value="TreeGrafter"/>
</dbReference>
<dbReference type="Gene3D" id="2.130.10.10">
    <property type="entry name" value="YVTN repeat-like/Quinoprotein amine dehydrogenase"/>
    <property type="match status" value="1"/>
</dbReference>
<dbReference type="Pfam" id="PF00400">
    <property type="entry name" value="WD40"/>
    <property type="match status" value="3"/>
</dbReference>
<feature type="repeat" description="WD" evidence="1">
    <location>
        <begin position="117"/>
        <end position="152"/>
    </location>
</feature>
<dbReference type="GO" id="GO:0005774">
    <property type="term" value="C:vacuolar membrane"/>
    <property type="evidence" value="ECO:0007669"/>
    <property type="project" value="TreeGrafter"/>
</dbReference>
<feature type="region of interest" description="Disordered" evidence="2">
    <location>
        <begin position="1300"/>
        <end position="1319"/>
    </location>
</feature>
<proteinExistence type="predicted"/>
<dbReference type="PROSITE" id="PS50294">
    <property type="entry name" value="WD_REPEATS_REGION"/>
    <property type="match status" value="1"/>
</dbReference>
<dbReference type="InterPro" id="IPR046349">
    <property type="entry name" value="C1-like_sf"/>
</dbReference>
<name>A0A6G1G471_9PEZI</name>
<evidence type="ECO:0008006" key="6">
    <source>
        <dbReference type="Google" id="ProtNLM"/>
    </source>
</evidence>
<evidence type="ECO:0000313" key="3">
    <source>
        <dbReference type="EMBL" id="KAF1812706.1"/>
    </source>
</evidence>
<feature type="region of interest" description="Disordered" evidence="2">
    <location>
        <begin position="1084"/>
        <end position="1135"/>
    </location>
</feature>
<feature type="repeat" description="WD" evidence="1">
    <location>
        <begin position="204"/>
        <end position="246"/>
    </location>
</feature>
<dbReference type="InterPro" id="IPR001680">
    <property type="entry name" value="WD40_rpt"/>
</dbReference>
<reference evidence="5" key="2">
    <citation type="submission" date="2020-04" db="EMBL/GenBank/DDBJ databases">
        <authorList>
            <consortium name="NCBI Genome Project"/>
        </authorList>
    </citation>
    <scope>NUCLEOTIDE SEQUENCE</scope>
    <source>
        <strain evidence="5">CBS 781.70</strain>
    </source>
</reference>
<protein>
    <recommendedName>
        <fullName evidence="6">WD40 repeat-like protein</fullName>
    </recommendedName>
</protein>
<dbReference type="SUPFAM" id="SSF57889">
    <property type="entry name" value="Cysteine-rich domain"/>
    <property type="match status" value="1"/>
</dbReference>
<dbReference type="PANTHER" id="PTHR46170">
    <property type="entry name" value="GATOR COMPLEX PROTEIN WDR59"/>
    <property type="match status" value="1"/>
</dbReference>
<dbReference type="GO" id="GO:0035859">
    <property type="term" value="C:Seh1-associated complex"/>
    <property type="evidence" value="ECO:0007669"/>
    <property type="project" value="TreeGrafter"/>
</dbReference>
<feature type="compositionally biased region" description="Polar residues" evidence="2">
    <location>
        <begin position="1099"/>
        <end position="1109"/>
    </location>
</feature>
<keyword evidence="4" id="KW-1185">Reference proteome</keyword>
<dbReference type="PANTHER" id="PTHR46170:SF1">
    <property type="entry name" value="GATOR COMPLEX PROTEIN WDR59"/>
    <property type="match status" value="1"/>
</dbReference>
<dbReference type="InterPro" id="IPR036322">
    <property type="entry name" value="WD40_repeat_dom_sf"/>
</dbReference>
<feature type="region of interest" description="Disordered" evidence="2">
    <location>
        <begin position="700"/>
        <end position="743"/>
    </location>
</feature>
<dbReference type="GO" id="GO:0034198">
    <property type="term" value="P:cellular response to amino acid starvation"/>
    <property type="evidence" value="ECO:0007669"/>
    <property type="project" value="TreeGrafter"/>
</dbReference>
<dbReference type="SUPFAM" id="SSF50978">
    <property type="entry name" value="WD40 repeat-like"/>
    <property type="match status" value="1"/>
</dbReference>
<evidence type="ECO:0000313" key="5">
    <source>
        <dbReference type="RefSeq" id="XP_033534337.1"/>
    </source>
</evidence>
<keyword evidence="1" id="KW-0853">WD repeat</keyword>
<dbReference type="Proteomes" id="UP000504638">
    <property type="component" value="Unplaced"/>
</dbReference>
<organism evidence="3">
    <name type="scientific">Eremomyces bilateralis CBS 781.70</name>
    <dbReference type="NCBI Taxonomy" id="1392243"/>
    <lineage>
        <taxon>Eukaryota</taxon>
        <taxon>Fungi</taxon>
        <taxon>Dikarya</taxon>
        <taxon>Ascomycota</taxon>
        <taxon>Pezizomycotina</taxon>
        <taxon>Dothideomycetes</taxon>
        <taxon>Dothideomycetes incertae sedis</taxon>
        <taxon>Eremomycetales</taxon>
        <taxon>Eremomycetaceae</taxon>
        <taxon>Eremomyces</taxon>
    </lineage>
</organism>